<proteinExistence type="predicted"/>
<evidence type="ECO:0000256" key="1">
    <source>
        <dbReference type="SAM" id="MobiDB-lite"/>
    </source>
</evidence>
<dbReference type="EMBL" id="JABZGF010000009">
    <property type="protein sequence ID" value="MBF0965762.1"/>
    <property type="molecule type" value="Genomic_DNA"/>
</dbReference>
<feature type="region of interest" description="Disordered" evidence="1">
    <location>
        <begin position="376"/>
        <end position="429"/>
    </location>
</feature>
<dbReference type="GO" id="GO:0005198">
    <property type="term" value="F:structural molecule activity"/>
    <property type="evidence" value="ECO:0007669"/>
    <property type="project" value="InterPro"/>
</dbReference>
<dbReference type="Pfam" id="PF06152">
    <property type="entry name" value="Phage_min_cap2"/>
    <property type="match status" value="1"/>
</dbReference>
<comment type="caution">
    <text evidence="2">The sequence shown here is derived from an EMBL/GenBank/DDBJ whole genome shotgun (WGS) entry which is preliminary data.</text>
</comment>
<feature type="compositionally biased region" description="Basic and acidic residues" evidence="1">
    <location>
        <begin position="399"/>
        <end position="413"/>
    </location>
</feature>
<accession>A0A929RMQ5</accession>
<evidence type="ECO:0000313" key="2">
    <source>
        <dbReference type="EMBL" id="MBF0965762.1"/>
    </source>
</evidence>
<feature type="compositionally biased region" description="Basic and acidic residues" evidence="1">
    <location>
        <begin position="420"/>
        <end position="429"/>
    </location>
</feature>
<reference evidence="2" key="1">
    <citation type="submission" date="2020-04" db="EMBL/GenBank/DDBJ databases">
        <title>Deep metagenomics examines the oral microbiome during advanced dental caries in children, revealing novel taxa and co-occurrences with host molecules.</title>
        <authorList>
            <person name="Baker J.L."/>
            <person name="Morton J.T."/>
            <person name="Dinis M."/>
            <person name="Alvarez R."/>
            <person name="Tran N.C."/>
            <person name="Knight R."/>
            <person name="Edlund A."/>
        </authorList>
    </citation>
    <scope>NUCLEOTIDE SEQUENCE</scope>
    <source>
        <strain evidence="2">JCVI_30_bin.13</strain>
    </source>
</reference>
<dbReference type="AlphaFoldDB" id="A0A929RMQ5"/>
<name>A0A929RMQ5_9ACTO</name>
<sequence>MRDLEVSIMEDIVRRIQKAGTITEAADWQIQRLIILGNSLEDIRALISKALGGNEEMVRQLYDEVIAREYTGMKEVYEATGKPFIPYEQNQELQQLVDAMVQQSTEELFNITKSTGFMVDTGSGSKVFTPLSEIYNSYLDDAITGMVGGAYDYSTLTRKMVNQMTASGLRTDHQFKDGGSDYGIDYASGHHNRIDVAARRALLTGFGQVARHVTDLNAQRLSTNYFEVSWHGGARPSHAVWQGRVFSKEELRSVCGLGQGGGLNGWNCHHTYYPFIPGVSQRQYSDEWLEQKAAEEAETVKWRGKEYNAYQATQRQRQLETMMRARRERVQLLRQSGADPETITEYQCKYQATLQEYRAFSERMKLPTQMERVYTGRTPGRISPSPQKFAAWQAGQINRAKERQEERRRKDMDAASSARESSRRTKEGAEAVQWSVIRSKEYTTRFSGVTGNAKADELAAQRARNMLAHRDGKTTEEIYAISQTTGKDVAKITNQETPFGIQRDQKFMDDVARAEARGEKLLMLHNHPHGSPPSVADINELLSHKAAAGLTIGHDGSIYYYTGPSREIQAIDEMVAIRHSKDYNGIERDEEVLKRLAEDFGFTFKKL</sequence>
<organism evidence="2 3">
    <name type="scientific">Actinomyces bouchesdurhonensis</name>
    <dbReference type="NCBI Taxonomy" id="1852361"/>
    <lineage>
        <taxon>Bacteria</taxon>
        <taxon>Bacillati</taxon>
        <taxon>Actinomycetota</taxon>
        <taxon>Actinomycetes</taxon>
        <taxon>Actinomycetales</taxon>
        <taxon>Actinomycetaceae</taxon>
        <taxon>Actinomyces</taxon>
    </lineage>
</organism>
<dbReference type="InterPro" id="IPR009319">
    <property type="entry name" value="Phage_A118_VSP1"/>
</dbReference>
<dbReference type="Proteomes" id="UP000759246">
    <property type="component" value="Unassembled WGS sequence"/>
</dbReference>
<protein>
    <submittedName>
        <fullName evidence="2">Minor capsid protein</fullName>
    </submittedName>
</protein>
<gene>
    <name evidence="2" type="ORF">HXK09_01070</name>
</gene>
<evidence type="ECO:0000313" key="3">
    <source>
        <dbReference type="Proteomes" id="UP000759246"/>
    </source>
</evidence>